<evidence type="ECO:0000313" key="3">
    <source>
        <dbReference type="Proteomes" id="UP000593576"/>
    </source>
</evidence>
<evidence type="ECO:0000259" key="1">
    <source>
        <dbReference type="Pfam" id="PF13966"/>
    </source>
</evidence>
<sequence length="306" mass="35576">MLSPSPVVGSNWFIWQWSATGRFSSSETYKHFVVKRNMLLHSDGSIIWKINAPQRVRLFLWLLQRNWILTNGERVRLGMIDDAHCMQCGETIETTIHVGWTRSLSNYKCRDWLIYNTFLRDKWYLPKDGWVKLNTDDVLSPQQHIVVIGGALCDSRASWLFDFAMRVGLRKKDFHNMVTESDNALLIDLIGSDYVANSNLSEAWTRSLSNYKCRDWLMYNTFLHDKWYPLEDGWVKLNTDGALSLQQHTTTIGGAFCDLRKKSFRKVVTKSDNALLIDLIGSGYVADSNLLELRLIHDLYKQNWQL</sequence>
<feature type="non-terminal residue" evidence="2">
    <location>
        <position position="1"/>
    </location>
</feature>
<reference evidence="2 3" key="1">
    <citation type="journal article" date="2019" name="Genome Biol. Evol.">
        <title>Insights into the evolution of the New World diploid cottons (Gossypium, subgenus Houzingenia) based on genome sequencing.</title>
        <authorList>
            <person name="Grover C.E."/>
            <person name="Arick M.A. 2nd"/>
            <person name="Thrash A."/>
            <person name="Conover J.L."/>
            <person name="Sanders W.S."/>
            <person name="Peterson D.G."/>
            <person name="Frelichowski J.E."/>
            <person name="Scheffler J.A."/>
            <person name="Scheffler B.E."/>
            <person name="Wendel J.F."/>
        </authorList>
    </citation>
    <scope>NUCLEOTIDE SEQUENCE [LARGE SCALE GENOMIC DNA]</scope>
    <source>
        <strain evidence="2">1</strain>
        <tissue evidence="2">Leaf</tissue>
    </source>
</reference>
<keyword evidence="3" id="KW-1185">Reference proteome</keyword>
<organism evidence="2 3">
    <name type="scientific">Gossypium schwendimanii</name>
    <name type="common">Cotton</name>
    <dbReference type="NCBI Taxonomy" id="34291"/>
    <lineage>
        <taxon>Eukaryota</taxon>
        <taxon>Viridiplantae</taxon>
        <taxon>Streptophyta</taxon>
        <taxon>Embryophyta</taxon>
        <taxon>Tracheophyta</taxon>
        <taxon>Spermatophyta</taxon>
        <taxon>Magnoliopsida</taxon>
        <taxon>eudicotyledons</taxon>
        <taxon>Gunneridae</taxon>
        <taxon>Pentapetalae</taxon>
        <taxon>rosids</taxon>
        <taxon>malvids</taxon>
        <taxon>Malvales</taxon>
        <taxon>Malvaceae</taxon>
        <taxon>Malvoideae</taxon>
        <taxon>Gossypium</taxon>
    </lineage>
</organism>
<dbReference type="EMBL" id="JABFAF010000002">
    <property type="protein sequence ID" value="MBA0848729.1"/>
    <property type="molecule type" value="Genomic_DNA"/>
</dbReference>
<feature type="domain" description="Reverse transcriptase zinc-binding" evidence="1">
    <location>
        <begin position="23"/>
        <end position="98"/>
    </location>
</feature>
<evidence type="ECO:0000313" key="2">
    <source>
        <dbReference type="EMBL" id="MBA0848729.1"/>
    </source>
</evidence>
<dbReference type="Proteomes" id="UP000593576">
    <property type="component" value="Unassembled WGS sequence"/>
</dbReference>
<accession>A0A7J9KR85</accession>
<proteinExistence type="predicted"/>
<dbReference type="OrthoDB" id="1436788at2759"/>
<dbReference type="Pfam" id="PF13966">
    <property type="entry name" value="zf-RVT"/>
    <property type="match status" value="1"/>
</dbReference>
<dbReference type="InterPro" id="IPR053151">
    <property type="entry name" value="RNase_H-like"/>
</dbReference>
<protein>
    <recommendedName>
        <fullName evidence="1">Reverse transcriptase zinc-binding domain-containing protein</fullName>
    </recommendedName>
</protein>
<dbReference type="PANTHER" id="PTHR47723">
    <property type="entry name" value="OS05G0353850 PROTEIN"/>
    <property type="match status" value="1"/>
</dbReference>
<comment type="caution">
    <text evidence="2">The sequence shown here is derived from an EMBL/GenBank/DDBJ whole genome shotgun (WGS) entry which is preliminary data.</text>
</comment>
<dbReference type="PANTHER" id="PTHR47723:SF19">
    <property type="entry name" value="POLYNUCLEOTIDYL TRANSFERASE, RIBONUCLEASE H-LIKE SUPERFAMILY PROTEIN"/>
    <property type="match status" value="1"/>
</dbReference>
<dbReference type="InterPro" id="IPR026960">
    <property type="entry name" value="RVT-Znf"/>
</dbReference>
<dbReference type="AlphaFoldDB" id="A0A7J9KR85"/>
<name>A0A7J9KR85_GOSSC</name>
<gene>
    <name evidence="2" type="ORF">Goshw_006335</name>
</gene>